<dbReference type="InterPro" id="IPR000433">
    <property type="entry name" value="Znf_ZZ"/>
</dbReference>
<sequence>MPTTKQLDHGHFQPAALTRVLSEDFVAVSIAALSRVNDSDDDDYARHYAEPPFSYRLLAAACRQASCGTREHVVALLCACALPKETPLLTLEEHEWDLRLRDALLDLSTPTNADPDTLLCLQQELHGVVIPENSVGLDYLFRGDDDEYLVSVLHVALTSIIMGDTETADQSSAFALPSIYEAARSWLPRFIEQIAALMTQFQISDPRASIQKALSSVNSNPLRSFARTRLARAVSEASSMQFQECARCGVTTVGDVFVACGNRNLCNVCYEDFARTFCSDQAAIARLEYRDDQRAVVTGVYRALINDDVAELLLRAIGATEAEIDYDTRFHCPFNAMHQIPFHAATPVHPENPGAPVDIVCTQCLIKWCAHCSNVHHPHAAQCKDVVSTKSQWSVISKQMMAEADMMLVRFAQETDDVNAFNRSVDRAAALQKRTAQVRQQVSALQTQIAEIQQAIEQTKRSNLEHATWAHDGGWEPKEVGSRCCPFCRRQPIRRASECAIMVCGMNTHGPDNFQGGCKQKFCYNAVPPSYCANLTPSLPYQAISTATDEEDVRRLQQSVSDIEAGLAALSASATQKAALPTLADHWPTLSCSNCAGRLVGDFHIQCYHCVEPSYLLCIHCVRNGKHVSHRLPGASTHYFAYRKP</sequence>
<keyword evidence="2" id="KW-0863">Zinc-finger</keyword>
<dbReference type="VEuPathDB" id="TriTrypDB:BSAL_16025"/>
<name>A0A0S4JEL4_BODSA</name>
<keyword evidence="1" id="KW-0479">Metal-binding</keyword>
<gene>
    <name evidence="6" type="ORF">BSAL_16025</name>
</gene>
<dbReference type="PROSITE" id="PS01357">
    <property type="entry name" value="ZF_ZZ_1"/>
    <property type="match status" value="1"/>
</dbReference>
<evidence type="ECO:0000313" key="6">
    <source>
        <dbReference type="EMBL" id="CUG88561.1"/>
    </source>
</evidence>
<evidence type="ECO:0000259" key="5">
    <source>
        <dbReference type="PROSITE" id="PS01357"/>
    </source>
</evidence>
<dbReference type="AlphaFoldDB" id="A0A0S4JEL4"/>
<dbReference type="Proteomes" id="UP000051952">
    <property type="component" value="Unassembled WGS sequence"/>
</dbReference>
<feature type="domain" description="ZZ-type" evidence="5">
    <location>
        <begin position="592"/>
        <end position="621"/>
    </location>
</feature>
<protein>
    <recommendedName>
        <fullName evidence="5">ZZ-type domain-containing protein</fullName>
    </recommendedName>
</protein>
<evidence type="ECO:0000256" key="1">
    <source>
        <dbReference type="ARBA" id="ARBA00022723"/>
    </source>
</evidence>
<keyword evidence="4" id="KW-0175">Coiled coil</keyword>
<keyword evidence="7" id="KW-1185">Reference proteome</keyword>
<evidence type="ECO:0000256" key="4">
    <source>
        <dbReference type="SAM" id="Coils"/>
    </source>
</evidence>
<evidence type="ECO:0000313" key="7">
    <source>
        <dbReference type="Proteomes" id="UP000051952"/>
    </source>
</evidence>
<dbReference type="EMBL" id="CYKH01001652">
    <property type="protein sequence ID" value="CUG88561.1"/>
    <property type="molecule type" value="Genomic_DNA"/>
</dbReference>
<reference evidence="7" key="1">
    <citation type="submission" date="2015-09" db="EMBL/GenBank/DDBJ databases">
        <authorList>
            <consortium name="Pathogen Informatics"/>
        </authorList>
    </citation>
    <scope>NUCLEOTIDE SEQUENCE [LARGE SCALE GENOMIC DNA]</scope>
    <source>
        <strain evidence="7">Lake Konstanz</strain>
    </source>
</reference>
<organism evidence="6 7">
    <name type="scientific">Bodo saltans</name>
    <name type="common">Flagellated protozoan</name>
    <dbReference type="NCBI Taxonomy" id="75058"/>
    <lineage>
        <taxon>Eukaryota</taxon>
        <taxon>Discoba</taxon>
        <taxon>Euglenozoa</taxon>
        <taxon>Kinetoplastea</taxon>
        <taxon>Metakinetoplastina</taxon>
        <taxon>Eubodonida</taxon>
        <taxon>Bodonidae</taxon>
        <taxon>Bodo</taxon>
    </lineage>
</organism>
<evidence type="ECO:0000256" key="2">
    <source>
        <dbReference type="ARBA" id="ARBA00022771"/>
    </source>
</evidence>
<dbReference type="GO" id="GO:0008270">
    <property type="term" value="F:zinc ion binding"/>
    <property type="evidence" value="ECO:0007669"/>
    <property type="project" value="UniProtKB-KW"/>
</dbReference>
<accession>A0A0S4JEL4</accession>
<feature type="coiled-coil region" evidence="4">
    <location>
        <begin position="428"/>
        <end position="462"/>
    </location>
</feature>
<proteinExistence type="predicted"/>
<keyword evidence="3" id="KW-0862">Zinc</keyword>
<evidence type="ECO:0000256" key="3">
    <source>
        <dbReference type="ARBA" id="ARBA00022833"/>
    </source>
</evidence>